<organism evidence="1 2">
    <name type="scientific">Strongyloides venezuelensis</name>
    <name type="common">Threadworm</name>
    <dbReference type="NCBI Taxonomy" id="75913"/>
    <lineage>
        <taxon>Eukaryota</taxon>
        <taxon>Metazoa</taxon>
        <taxon>Ecdysozoa</taxon>
        <taxon>Nematoda</taxon>
        <taxon>Chromadorea</taxon>
        <taxon>Rhabditida</taxon>
        <taxon>Tylenchina</taxon>
        <taxon>Panagrolaimomorpha</taxon>
        <taxon>Strongyloidoidea</taxon>
        <taxon>Strongyloididae</taxon>
        <taxon>Strongyloides</taxon>
    </lineage>
</organism>
<dbReference type="AlphaFoldDB" id="A0A0K0FIY6"/>
<name>A0A0K0FIY6_STRVS</name>
<dbReference type="Proteomes" id="UP000035680">
    <property type="component" value="Unassembled WGS sequence"/>
</dbReference>
<evidence type="ECO:0000313" key="1">
    <source>
        <dbReference type="Proteomes" id="UP000035680"/>
    </source>
</evidence>
<proteinExistence type="predicted"/>
<reference evidence="1" key="1">
    <citation type="submission" date="2014-07" db="EMBL/GenBank/DDBJ databases">
        <authorList>
            <person name="Martin A.A"/>
            <person name="De Silva N."/>
        </authorList>
    </citation>
    <scope>NUCLEOTIDE SEQUENCE</scope>
</reference>
<protein>
    <submittedName>
        <fullName evidence="2">N-acetyltransferase domain-containing protein</fullName>
    </submittedName>
</protein>
<accession>A0A0K0FIY6</accession>
<sequence>MNEKINNPIRYTKRQFSPDQPQLGYINWLNEKGYCKKFWMTSRNCVTITVILKKFPRNDKQGSVIDLRKFEDVRKSSLVRAPLILNHWFDEHKNYKWNTLFESTEAGNFTAMQTLKQTIEDHRFINSKNLLITKISSINARIISYPKTRKCIRISADSTGTN</sequence>
<reference evidence="2" key="2">
    <citation type="submission" date="2015-08" db="UniProtKB">
        <authorList>
            <consortium name="WormBaseParasite"/>
        </authorList>
    </citation>
    <scope>IDENTIFICATION</scope>
</reference>
<keyword evidence="1" id="KW-1185">Reference proteome</keyword>
<dbReference type="WBParaSite" id="SVE_0885900.1">
    <property type="protein sequence ID" value="SVE_0885900.1"/>
    <property type="gene ID" value="SVE_0885900"/>
</dbReference>
<evidence type="ECO:0000313" key="2">
    <source>
        <dbReference type="WBParaSite" id="SVE_0885900.1"/>
    </source>
</evidence>